<accession>A0ABP8FUF6</accession>
<dbReference type="Pfam" id="PF14435">
    <property type="entry name" value="SUKH-4"/>
    <property type="match status" value="1"/>
</dbReference>
<dbReference type="SUPFAM" id="SSF160631">
    <property type="entry name" value="SMI1/KNR4-like"/>
    <property type="match status" value="1"/>
</dbReference>
<reference evidence="2" key="1">
    <citation type="journal article" date="2019" name="Int. J. Syst. Evol. Microbiol.">
        <title>The Global Catalogue of Microorganisms (GCM) 10K type strain sequencing project: providing services to taxonomists for standard genome sequencing and annotation.</title>
        <authorList>
            <consortium name="The Broad Institute Genomics Platform"/>
            <consortium name="The Broad Institute Genome Sequencing Center for Infectious Disease"/>
            <person name="Wu L."/>
            <person name="Ma J."/>
        </authorList>
    </citation>
    <scope>NUCLEOTIDE SEQUENCE [LARGE SCALE GENOMIC DNA]</scope>
    <source>
        <strain evidence="2">JCM 17917</strain>
    </source>
</reference>
<keyword evidence="2" id="KW-1185">Reference proteome</keyword>
<gene>
    <name evidence="1" type="ORF">GCM10023183_29280</name>
</gene>
<sequence>MFTLTRWLAPISMNYKVLLKCWTSEELSKFDAGLLSKKGANDETTQFLSIVGLPKSAAPFLTFGHEEATLNLQSIHHVYETDEFAHEFLLIIGSEGAGNPFCIDLMNNGQVVVLDHEQELESTFVNTSVNELFQFLSAFKEFGKEVISLNGEDAFLDSNFTDEQYERLTLQLKSIDEKAVGEGNFWFYELENLLANREYFLKEK</sequence>
<protein>
    <recommendedName>
        <fullName evidence="3">SMI1 / KNR4 family (SUKH-1)</fullName>
    </recommendedName>
</protein>
<name>A0ABP8FUF6_9BACT</name>
<dbReference type="InterPro" id="IPR025851">
    <property type="entry name" value="SUKH-4"/>
</dbReference>
<evidence type="ECO:0000313" key="1">
    <source>
        <dbReference type="EMBL" id="GAA4310935.1"/>
    </source>
</evidence>
<dbReference type="EMBL" id="BAABGX010000002">
    <property type="protein sequence ID" value="GAA4310935.1"/>
    <property type="molecule type" value="Genomic_DNA"/>
</dbReference>
<evidence type="ECO:0000313" key="2">
    <source>
        <dbReference type="Proteomes" id="UP001501844"/>
    </source>
</evidence>
<comment type="caution">
    <text evidence="1">The sequence shown here is derived from an EMBL/GenBank/DDBJ whole genome shotgun (WGS) entry which is preliminary data.</text>
</comment>
<proteinExistence type="predicted"/>
<dbReference type="InterPro" id="IPR037883">
    <property type="entry name" value="Knr4/Smi1-like_sf"/>
</dbReference>
<organism evidence="1 2">
    <name type="scientific">Nibribacter koreensis</name>
    <dbReference type="NCBI Taxonomy" id="1084519"/>
    <lineage>
        <taxon>Bacteria</taxon>
        <taxon>Pseudomonadati</taxon>
        <taxon>Bacteroidota</taxon>
        <taxon>Cytophagia</taxon>
        <taxon>Cytophagales</taxon>
        <taxon>Hymenobacteraceae</taxon>
        <taxon>Nibribacter</taxon>
    </lineage>
</organism>
<dbReference type="Proteomes" id="UP001501844">
    <property type="component" value="Unassembled WGS sequence"/>
</dbReference>
<evidence type="ECO:0008006" key="3">
    <source>
        <dbReference type="Google" id="ProtNLM"/>
    </source>
</evidence>